<gene>
    <name evidence="2" type="ORF">PRVXT_000647</name>
</gene>
<keyword evidence="1" id="KW-0472">Membrane</keyword>
<feature type="transmembrane region" description="Helical" evidence="1">
    <location>
        <begin position="6"/>
        <end position="24"/>
    </location>
</feature>
<feature type="transmembrane region" description="Helical" evidence="1">
    <location>
        <begin position="65"/>
        <end position="82"/>
    </location>
</feature>
<evidence type="ECO:0000313" key="2">
    <source>
        <dbReference type="EMBL" id="XBX75511.1"/>
    </source>
</evidence>
<accession>A0AAU7VNT1</accession>
<evidence type="ECO:0000256" key="1">
    <source>
        <dbReference type="SAM" id="Phobius"/>
    </source>
</evidence>
<sequence>MHLIDIIFLLIGIGIFVQICLTLTKQKKYAKGTDTIIPGVMPYYISMFFSIAALVAILYLVLFQHMHWTMGLWFVALILLTIQPNKINFEGIFAKGRFYLWKEIDRIVISKNSTVLKVNLVKKRFPSKVSVSVKPEKIKEIVSHLENKPVKIEKLD</sequence>
<keyword evidence="1" id="KW-1133">Transmembrane helix</keyword>
<reference evidence="2" key="2">
    <citation type="submission" date="2024-06" db="EMBL/GenBank/DDBJ databases">
        <authorList>
            <person name="Petrova K.O."/>
            <person name="Toshchakov S.V."/>
            <person name="Boltjanskaja Y.V."/>
            <person name="Kevbrin V."/>
        </authorList>
    </citation>
    <scope>NUCLEOTIDE SEQUENCE</scope>
    <source>
        <strain evidence="2">Z-910T</strain>
    </source>
</reference>
<evidence type="ECO:0008006" key="3">
    <source>
        <dbReference type="Google" id="ProtNLM"/>
    </source>
</evidence>
<organism evidence="2">
    <name type="scientific">Proteinivorax tanatarense</name>
    <dbReference type="NCBI Taxonomy" id="1260629"/>
    <lineage>
        <taxon>Bacteria</taxon>
        <taxon>Bacillati</taxon>
        <taxon>Bacillota</taxon>
        <taxon>Clostridia</taxon>
        <taxon>Eubacteriales</taxon>
        <taxon>Proteinivoracaceae</taxon>
        <taxon>Proteinivorax</taxon>
    </lineage>
</organism>
<reference evidence="2" key="1">
    <citation type="journal article" date="2013" name="Extremophiles">
        <title>Proteinivorax tanatarense gen. nov., sp. nov., an anaerobic, haloalkaliphilic, proteolytic bacterium isolated from a decaying algal bloom, and proposal of Proteinivoraceae fam. nov.</title>
        <authorList>
            <person name="Kevbrin V."/>
            <person name="Boltyanskaya Y."/>
            <person name="Zhilina T."/>
            <person name="Kolganova T."/>
            <person name="Lavrentjeva E."/>
            <person name="Kuznetsov B."/>
        </authorList>
    </citation>
    <scope>NUCLEOTIDE SEQUENCE</scope>
    <source>
        <strain evidence="2">Z-910T</strain>
    </source>
</reference>
<dbReference type="RefSeq" id="WP_350344255.1">
    <property type="nucleotide sequence ID" value="NZ_CP158367.1"/>
</dbReference>
<dbReference type="AlphaFoldDB" id="A0AAU7VNT1"/>
<proteinExistence type="predicted"/>
<feature type="transmembrane region" description="Helical" evidence="1">
    <location>
        <begin position="36"/>
        <end position="59"/>
    </location>
</feature>
<dbReference type="EMBL" id="CP158367">
    <property type="protein sequence ID" value="XBX75511.1"/>
    <property type="molecule type" value="Genomic_DNA"/>
</dbReference>
<name>A0AAU7VNT1_9FIRM</name>
<protein>
    <recommendedName>
        <fullName evidence="3">DUF5673 domain-containing protein</fullName>
    </recommendedName>
</protein>
<keyword evidence="1" id="KW-0812">Transmembrane</keyword>